<organism evidence="1 2">
    <name type="scientific">Stylosanthes scabra</name>
    <dbReference type="NCBI Taxonomy" id="79078"/>
    <lineage>
        <taxon>Eukaryota</taxon>
        <taxon>Viridiplantae</taxon>
        <taxon>Streptophyta</taxon>
        <taxon>Embryophyta</taxon>
        <taxon>Tracheophyta</taxon>
        <taxon>Spermatophyta</taxon>
        <taxon>Magnoliopsida</taxon>
        <taxon>eudicotyledons</taxon>
        <taxon>Gunneridae</taxon>
        <taxon>Pentapetalae</taxon>
        <taxon>rosids</taxon>
        <taxon>fabids</taxon>
        <taxon>Fabales</taxon>
        <taxon>Fabaceae</taxon>
        <taxon>Papilionoideae</taxon>
        <taxon>50 kb inversion clade</taxon>
        <taxon>dalbergioids sensu lato</taxon>
        <taxon>Dalbergieae</taxon>
        <taxon>Pterocarpus clade</taxon>
        <taxon>Stylosanthes</taxon>
    </lineage>
</organism>
<dbReference type="EMBL" id="JASCZI010002300">
    <property type="protein sequence ID" value="MED6116059.1"/>
    <property type="molecule type" value="Genomic_DNA"/>
</dbReference>
<protein>
    <submittedName>
        <fullName evidence="1">Uncharacterized protein</fullName>
    </submittedName>
</protein>
<sequence length="211" mass="24045">MKLMVLLGCSKSGGAAFGIPLSVRIQDLRKWVFGRASASRNLCLNGFESAELQRIDFTYNRVDSLSHFLRKRGFREQRIDSHDLRIDSDYHRGQLIMRIDSDVLQVDYVLEMVWKRARESIQVPYPLDRRKSVTRDDITRAEVTSGGLRDDDPAYGNSGLPAAYASDPGYILDRSGWLMEPTGLQVHILEDKRSDDAFHGRRSSPLCCYES</sequence>
<accession>A0ABU6QYJ0</accession>
<reference evidence="1 2" key="1">
    <citation type="journal article" date="2023" name="Plants (Basel)">
        <title>Bridging the Gap: Combining Genomics and Transcriptomics Approaches to Understand Stylosanthes scabra, an Orphan Legume from the Brazilian Caatinga.</title>
        <authorList>
            <person name="Ferreira-Neto J.R.C."/>
            <person name="da Silva M.D."/>
            <person name="Binneck E."/>
            <person name="de Melo N.F."/>
            <person name="da Silva R.H."/>
            <person name="de Melo A.L.T.M."/>
            <person name="Pandolfi V."/>
            <person name="Bustamante F.O."/>
            <person name="Brasileiro-Vidal A.C."/>
            <person name="Benko-Iseppon A.M."/>
        </authorList>
    </citation>
    <scope>NUCLEOTIDE SEQUENCE [LARGE SCALE GENOMIC DNA]</scope>
    <source>
        <tissue evidence="1">Leaves</tissue>
    </source>
</reference>
<proteinExistence type="predicted"/>
<gene>
    <name evidence="1" type="ORF">PIB30_096561</name>
</gene>
<evidence type="ECO:0000313" key="2">
    <source>
        <dbReference type="Proteomes" id="UP001341840"/>
    </source>
</evidence>
<keyword evidence="2" id="KW-1185">Reference proteome</keyword>
<evidence type="ECO:0000313" key="1">
    <source>
        <dbReference type="EMBL" id="MED6116059.1"/>
    </source>
</evidence>
<comment type="caution">
    <text evidence="1">The sequence shown here is derived from an EMBL/GenBank/DDBJ whole genome shotgun (WGS) entry which is preliminary data.</text>
</comment>
<name>A0ABU6QYJ0_9FABA</name>
<dbReference type="Proteomes" id="UP001341840">
    <property type="component" value="Unassembled WGS sequence"/>
</dbReference>